<gene>
    <name evidence="1" type="ORF">CGOC_LOCUS10395</name>
</gene>
<proteinExistence type="predicted"/>
<evidence type="ECO:0000313" key="2">
    <source>
        <dbReference type="Proteomes" id="UP000271889"/>
    </source>
</evidence>
<accession>A0A3P7Q754</accession>
<organism evidence="1 2">
    <name type="scientific">Cylicostephanus goldi</name>
    <name type="common">Nematode worm</name>
    <dbReference type="NCBI Taxonomy" id="71465"/>
    <lineage>
        <taxon>Eukaryota</taxon>
        <taxon>Metazoa</taxon>
        <taxon>Ecdysozoa</taxon>
        <taxon>Nematoda</taxon>
        <taxon>Chromadorea</taxon>
        <taxon>Rhabditida</taxon>
        <taxon>Rhabditina</taxon>
        <taxon>Rhabditomorpha</taxon>
        <taxon>Strongyloidea</taxon>
        <taxon>Strongylidae</taxon>
        <taxon>Cylicostephanus</taxon>
    </lineage>
</organism>
<feature type="non-terminal residue" evidence="1">
    <location>
        <position position="51"/>
    </location>
</feature>
<dbReference type="EMBL" id="UYRV01111041">
    <property type="protein sequence ID" value="VDN26466.1"/>
    <property type="molecule type" value="Genomic_DNA"/>
</dbReference>
<sequence>MKCYYQFVAASKVALSPDQLTAAESHVDEETLAKLRQISAESFAKCINQGK</sequence>
<reference evidence="1 2" key="1">
    <citation type="submission" date="2018-11" db="EMBL/GenBank/DDBJ databases">
        <authorList>
            <consortium name="Pathogen Informatics"/>
        </authorList>
    </citation>
    <scope>NUCLEOTIDE SEQUENCE [LARGE SCALE GENOMIC DNA]</scope>
</reference>
<name>A0A3P7Q754_CYLGO</name>
<dbReference type="AlphaFoldDB" id="A0A3P7Q754"/>
<keyword evidence="2" id="KW-1185">Reference proteome</keyword>
<dbReference type="Proteomes" id="UP000271889">
    <property type="component" value="Unassembled WGS sequence"/>
</dbReference>
<evidence type="ECO:0000313" key="1">
    <source>
        <dbReference type="EMBL" id="VDN26466.1"/>
    </source>
</evidence>
<protein>
    <submittedName>
        <fullName evidence="1">Uncharacterized protein</fullName>
    </submittedName>
</protein>